<dbReference type="CDD" id="cd00299">
    <property type="entry name" value="GST_C_family"/>
    <property type="match status" value="1"/>
</dbReference>
<dbReference type="PANTHER" id="PTHR44051">
    <property type="entry name" value="GLUTATHIONE S-TRANSFERASE-RELATED"/>
    <property type="match status" value="1"/>
</dbReference>
<dbReference type="OrthoDB" id="5740960at2"/>
<keyword evidence="3" id="KW-0808">Transferase</keyword>
<dbReference type="PROSITE" id="PS50404">
    <property type="entry name" value="GST_NTER"/>
    <property type="match status" value="1"/>
</dbReference>
<feature type="domain" description="GST C-terminal" evidence="2">
    <location>
        <begin position="90"/>
        <end position="211"/>
    </location>
</feature>
<protein>
    <submittedName>
        <fullName evidence="3">Putative glutathione S-transferase</fullName>
    </submittedName>
</protein>
<dbReference type="PROSITE" id="PS50405">
    <property type="entry name" value="GST_CTER"/>
    <property type="match status" value="1"/>
</dbReference>
<dbReference type="Gene3D" id="1.20.1050.10">
    <property type="match status" value="1"/>
</dbReference>
<dbReference type="PANTHER" id="PTHR44051:SF8">
    <property type="entry name" value="GLUTATHIONE S-TRANSFERASE GSTA"/>
    <property type="match status" value="1"/>
</dbReference>
<dbReference type="InterPro" id="IPR004045">
    <property type="entry name" value="Glutathione_S-Trfase_N"/>
</dbReference>
<dbReference type="SUPFAM" id="SSF52833">
    <property type="entry name" value="Thioredoxin-like"/>
    <property type="match status" value="1"/>
</dbReference>
<dbReference type="SFLD" id="SFLDG00358">
    <property type="entry name" value="Main_(cytGST)"/>
    <property type="match status" value="1"/>
</dbReference>
<dbReference type="GO" id="GO:0016740">
    <property type="term" value="F:transferase activity"/>
    <property type="evidence" value="ECO:0007669"/>
    <property type="project" value="UniProtKB-KW"/>
</dbReference>
<dbReference type="Proteomes" id="UP000002171">
    <property type="component" value="Unassembled WGS sequence"/>
</dbReference>
<dbReference type="InterPro" id="IPR036249">
    <property type="entry name" value="Thioredoxin-like_sf"/>
</dbReference>
<comment type="caution">
    <text evidence="3">The sequence shown here is derived from an EMBL/GenBank/DDBJ whole genome shotgun (WGS) entry which is preliminary data.</text>
</comment>
<dbReference type="AlphaFoldDB" id="A0A7U8GR03"/>
<proteinExistence type="predicted"/>
<dbReference type="Pfam" id="PF13409">
    <property type="entry name" value="GST_N_2"/>
    <property type="match status" value="1"/>
</dbReference>
<dbReference type="Pfam" id="PF00043">
    <property type="entry name" value="GST_C"/>
    <property type="match status" value="1"/>
</dbReference>
<dbReference type="EMBL" id="AAOW01000036">
    <property type="protein sequence ID" value="EAR59698.1"/>
    <property type="molecule type" value="Genomic_DNA"/>
</dbReference>
<dbReference type="Gene3D" id="3.40.30.10">
    <property type="entry name" value="Glutaredoxin"/>
    <property type="match status" value="1"/>
</dbReference>
<feature type="domain" description="GST N-terminal" evidence="1">
    <location>
        <begin position="3"/>
        <end position="85"/>
    </location>
</feature>
<dbReference type="SUPFAM" id="SSF47616">
    <property type="entry name" value="GST C-terminal domain-like"/>
    <property type="match status" value="1"/>
</dbReference>
<organism evidence="3 4">
    <name type="scientific">Neptuniibacter caesariensis</name>
    <dbReference type="NCBI Taxonomy" id="207954"/>
    <lineage>
        <taxon>Bacteria</taxon>
        <taxon>Pseudomonadati</taxon>
        <taxon>Pseudomonadota</taxon>
        <taxon>Gammaproteobacteria</taxon>
        <taxon>Oceanospirillales</taxon>
        <taxon>Oceanospirillaceae</taxon>
        <taxon>Neptuniibacter</taxon>
    </lineage>
</organism>
<keyword evidence="4" id="KW-1185">Reference proteome</keyword>
<gene>
    <name evidence="3" type="ORF">MED92_00035</name>
</gene>
<name>A0A7U8GR03_NEPCE</name>
<accession>A0A7U8GR03</accession>
<dbReference type="InterPro" id="IPR040079">
    <property type="entry name" value="Glutathione_S-Trfase"/>
</dbReference>
<evidence type="ECO:0000259" key="1">
    <source>
        <dbReference type="PROSITE" id="PS50404"/>
    </source>
</evidence>
<evidence type="ECO:0000313" key="4">
    <source>
        <dbReference type="Proteomes" id="UP000002171"/>
    </source>
</evidence>
<sequence length="211" mass="23187">MDTPVKIVGPAFSTFVRSVLIACEEKGIPYEVNPEVNGKKLSFGDKELFDFHPYGKVPVLITEFGNISETSSIIRYLDSLNDDNKLYPADAFDKALVDQWSALISVYIDQAIVRNLLLEYAFPKGENGSVRMDKIQEALPGVLKALGIVNKQVEGAAFICGEQLSAADLVLIPMLDYLQKTPDGAGLVEGYPAVSGYLSRVRERVSVRKVL</sequence>
<dbReference type="InterPro" id="IPR010987">
    <property type="entry name" value="Glutathione-S-Trfase_C-like"/>
</dbReference>
<dbReference type="SFLD" id="SFLDS00019">
    <property type="entry name" value="Glutathione_Transferase_(cytos"/>
    <property type="match status" value="1"/>
</dbReference>
<evidence type="ECO:0000259" key="2">
    <source>
        <dbReference type="PROSITE" id="PS50405"/>
    </source>
</evidence>
<dbReference type="InterPro" id="IPR004046">
    <property type="entry name" value="GST_C"/>
</dbReference>
<evidence type="ECO:0000313" key="3">
    <source>
        <dbReference type="EMBL" id="EAR59698.1"/>
    </source>
</evidence>
<dbReference type="InterPro" id="IPR036282">
    <property type="entry name" value="Glutathione-S-Trfase_C_sf"/>
</dbReference>
<dbReference type="RefSeq" id="WP_007023046.1">
    <property type="nucleotide sequence ID" value="NZ_CH724129.1"/>
</dbReference>
<reference evidence="3 4" key="1">
    <citation type="submission" date="2006-02" db="EMBL/GenBank/DDBJ databases">
        <authorList>
            <person name="Pinhassi J."/>
            <person name="Pedros-Alio C."/>
            <person name="Ferriera S."/>
            <person name="Johnson J."/>
            <person name="Kravitz S."/>
            <person name="Halpern A."/>
            <person name="Remington K."/>
            <person name="Beeson K."/>
            <person name="Tran B."/>
            <person name="Rogers Y.-H."/>
            <person name="Friedman R."/>
            <person name="Venter J.C."/>
        </authorList>
    </citation>
    <scope>NUCLEOTIDE SEQUENCE [LARGE SCALE GENOMIC DNA]</scope>
    <source>
        <strain evidence="3 4">MED92</strain>
    </source>
</reference>